<organism evidence="1 2">
    <name type="scientific">Candidatus Taylorbacteria bacterium RIFCSPLOWO2_01_FULL_45_15b</name>
    <dbReference type="NCBI Taxonomy" id="1802319"/>
    <lineage>
        <taxon>Bacteria</taxon>
        <taxon>Candidatus Tayloriibacteriota</taxon>
    </lineage>
</organism>
<accession>A0A1G2NFI2</accession>
<evidence type="ECO:0000313" key="1">
    <source>
        <dbReference type="EMBL" id="OHA34850.1"/>
    </source>
</evidence>
<sequence>MMRVFSRILGFVFSGIVSGETLMYFWLKKQETRIIIDLLYAMYAEFRNTPNFLITRPRIHLVEEVLVKRFRRAERSENLVEILKVIASRPFRVEATSPFDSRFAKVLQSRIEDGDISLGVETKVRLACLLSGAFDVANIIVESVLLDERRYYAFGVITQAHLEILLGVVPDFSPSIQEVILQRAIDCGLENFSVDARASAALIDPNRVGNALPKAASSDHPLPVQDA</sequence>
<name>A0A1G2NFI2_9BACT</name>
<protein>
    <submittedName>
        <fullName evidence="1">Uncharacterized protein</fullName>
    </submittedName>
</protein>
<comment type="caution">
    <text evidence="1">The sequence shown here is derived from an EMBL/GenBank/DDBJ whole genome shotgun (WGS) entry which is preliminary data.</text>
</comment>
<proteinExistence type="predicted"/>
<evidence type="ECO:0000313" key="2">
    <source>
        <dbReference type="Proteomes" id="UP000176221"/>
    </source>
</evidence>
<dbReference type="Proteomes" id="UP000176221">
    <property type="component" value="Unassembled WGS sequence"/>
</dbReference>
<gene>
    <name evidence="1" type="ORF">A2928_01465</name>
</gene>
<dbReference type="AlphaFoldDB" id="A0A1G2NFI2"/>
<dbReference type="EMBL" id="MHRX01000004">
    <property type="protein sequence ID" value="OHA34850.1"/>
    <property type="molecule type" value="Genomic_DNA"/>
</dbReference>
<reference evidence="1 2" key="1">
    <citation type="journal article" date="2016" name="Nat. Commun.">
        <title>Thousands of microbial genomes shed light on interconnected biogeochemical processes in an aquifer system.</title>
        <authorList>
            <person name="Anantharaman K."/>
            <person name="Brown C.T."/>
            <person name="Hug L.A."/>
            <person name="Sharon I."/>
            <person name="Castelle C.J."/>
            <person name="Probst A.J."/>
            <person name="Thomas B.C."/>
            <person name="Singh A."/>
            <person name="Wilkins M.J."/>
            <person name="Karaoz U."/>
            <person name="Brodie E.L."/>
            <person name="Williams K.H."/>
            <person name="Hubbard S.S."/>
            <person name="Banfield J.F."/>
        </authorList>
    </citation>
    <scope>NUCLEOTIDE SEQUENCE [LARGE SCALE GENOMIC DNA]</scope>
</reference>